<proteinExistence type="predicted"/>
<dbReference type="STRING" id="219572.A7J50_1335"/>
<reference evidence="1 2" key="1">
    <citation type="submission" date="2016-05" db="EMBL/GenBank/DDBJ databases">
        <title>Complete genome sequence of Pseudomonas antarctica PAMC 27494.</title>
        <authorList>
            <person name="Lee J."/>
        </authorList>
    </citation>
    <scope>NUCLEOTIDE SEQUENCE [LARGE SCALE GENOMIC DNA]</scope>
    <source>
        <strain evidence="1 2">PAMC 27494</strain>
    </source>
</reference>
<dbReference type="Proteomes" id="UP000077829">
    <property type="component" value="Chromosome"/>
</dbReference>
<evidence type="ECO:0000313" key="1">
    <source>
        <dbReference type="EMBL" id="ANF84769.1"/>
    </source>
</evidence>
<name>A0A172YYB4_9PSED</name>
<evidence type="ECO:0000313" key="2">
    <source>
        <dbReference type="Proteomes" id="UP000077829"/>
    </source>
</evidence>
<gene>
    <name evidence="1" type="ORF">A7J50_1335</name>
</gene>
<sequence>MSRPHYLFELDDPEATDADYEAGTGPGKYKVFGWRGEVIDVVETLDEAEALVAANR</sequence>
<dbReference type="RefSeq" id="WP_156526259.1">
    <property type="nucleotide sequence ID" value="NZ_CP015600.1"/>
</dbReference>
<organism evidence="1 2">
    <name type="scientific">Pseudomonas antarctica</name>
    <dbReference type="NCBI Taxonomy" id="219572"/>
    <lineage>
        <taxon>Bacteria</taxon>
        <taxon>Pseudomonadati</taxon>
        <taxon>Pseudomonadota</taxon>
        <taxon>Gammaproteobacteria</taxon>
        <taxon>Pseudomonadales</taxon>
        <taxon>Pseudomonadaceae</taxon>
        <taxon>Pseudomonas</taxon>
    </lineage>
</organism>
<dbReference type="KEGG" id="panr:A7J50_1335"/>
<accession>A0A172YYB4</accession>
<dbReference type="AlphaFoldDB" id="A0A172YYB4"/>
<protein>
    <submittedName>
        <fullName evidence="1">Uncharacterized protein</fullName>
    </submittedName>
</protein>
<dbReference type="EMBL" id="CP015600">
    <property type="protein sequence ID" value="ANF84769.1"/>
    <property type="molecule type" value="Genomic_DNA"/>
</dbReference>
<dbReference type="PATRIC" id="fig|219572.3.peg.1361"/>